<dbReference type="GeneID" id="5972466"/>
<dbReference type="EMBL" id="CH445331">
    <property type="protein sequence ID" value="EAT87573.1"/>
    <property type="molecule type" value="Genomic_DNA"/>
</dbReference>
<proteinExistence type="predicted"/>
<dbReference type="InParanoid" id="Q0UST2"/>
<protein>
    <submittedName>
        <fullName evidence="1">Uncharacterized protein</fullName>
    </submittedName>
</protein>
<reference evidence="2" key="1">
    <citation type="journal article" date="2007" name="Plant Cell">
        <title>Dothideomycete-plant interactions illuminated by genome sequencing and EST analysis of the wheat pathogen Stagonospora nodorum.</title>
        <authorList>
            <person name="Hane J.K."/>
            <person name="Lowe R.G."/>
            <person name="Solomon P.S."/>
            <person name="Tan K.C."/>
            <person name="Schoch C.L."/>
            <person name="Spatafora J.W."/>
            <person name="Crous P.W."/>
            <person name="Kodira C."/>
            <person name="Birren B.W."/>
            <person name="Galagan J.E."/>
            <person name="Torriani S.F."/>
            <person name="McDonald B.A."/>
            <person name="Oliver R.P."/>
        </authorList>
    </citation>
    <scope>NUCLEOTIDE SEQUENCE [LARGE SCALE GENOMIC DNA]</scope>
    <source>
        <strain evidence="2">SN15 / ATCC MYA-4574 / FGSC 10173</strain>
    </source>
</reference>
<evidence type="ECO:0000313" key="1">
    <source>
        <dbReference type="EMBL" id="EAT87573.1"/>
    </source>
</evidence>
<dbReference type="RefSeq" id="XP_001795591.1">
    <property type="nucleotide sequence ID" value="XM_001795539.1"/>
</dbReference>
<name>Q0UST2_PHANO</name>
<sequence length="78" mass="8597">MDEAVLVAPLHWQCKSNRRQQGRIYPSAHLPISSDVQPMTNVAARNAELCTILLRNMAALTRTVPPVIMSNHASSLFG</sequence>
<organism evidence="1 2">
    <name type="scientific">Phaeosphaeria nodorum (strain SN15 / ATCC MYA-4574 / FGSC 10173)</name>
    <name type="common">Glume blotch fungus</name>
    <name type="synonym">Parastagonospora nodorum</name>
    <dbReference type="NCBI Taxonomy" id="321614"/>
    <lineage>
        <taxon>Eukaryota</taxon>
        <taxon>Fungi</taxon>
        <taxon>Dikarya</taxon>
        <taxon>Ascomycota</taxon>
        <taxon>Pezizomycotina</taxon>
        <taxon>Dothideomycetes</taxon>
        <taxon>Pleosporomycetidae</taxon>
        <taxon>Pleosporales</taxon>
        <taxon>Pleosporineae</taxon>
        <taxon>Phaeosphaeriaceae</taxon>
        <taxon>Parastagonospora</taxon>
    </lineage>
</organism>
<gene>
    <name evidence="1" type="ORF">SNOG_05182</name>
</gene>
<evidence type="ECO:0000313" key="2">
    <source>
        <dbReference type="Proteomes" id="UP000001055"/>
    </source>
</evidence>
<dbReference type="HOGENOM" id="CLU_2622840_0_0_1"/>
<dbReference type="Proteomes" id="UP000001055">
    <property type="component" value="Unassembled WGS sequence"/>
</dbReference>
<accession>Q0UST2</accession>
<dbReference type="AlphaFoldDB" id="Q0UST2"/>
<dbReference type="KEGG" id="pno:SNOG_05182"/>